<feature type="compositionally biased region" description="Basic residues" evidence="10">
    <location>
        <begin position="16"/>
        <end position="25"/>
    </location>
</feature>
<feature type="compositionally biased region" description="Low complexity" evidence="10">
    <location>
        <begin position="26"/>
        <end position="42"/>
    </location>
</feature>
<dbReference type="PANTHER" id="PTHR23043:SF36">
    <property type="entry name" value="PROTEIN SINGLE-MINDED"/>
    <property type="match status" value="1"/>
</dbReference>
<dbReference type="InterPro" id="IPR000014">
    <property type="entry name" value="PAS"/>
</dbReference>
<dbReference type="CTD" id="41612"/>
<evidence type="ECO:0000256" key="10">
    <source>
        <dbReference type="SAM" id="MobiDB-lite"/>
    </source>
</evidence>
<evidence type="ECO:0000256" key="6">
    <source>
        <dbReference type="ARBA" id="ARBA00023015"/>
    </source>
</evidence>
<dbReference type="InterPro" id="IPR035965">
    <property type="entry name" value="PAS-like_dom_sf"/>
</dbReference>
<dbReference type="GO" id="GO:0000977">
    <property type="term" value="F:RNA polymerase II transcription regulatory region sequence-specific DNA binding"/>
    <property type="evidence" value="ECO:0007669"/>
    <property type="project" value="TreeGrafter"/>
</dbReference>
<feature type="region of interest" description="Disordered" evidence="10">
    <location>
        <begin position="309"/>
        <end position="364"/>
    </location>
</feature>
<keyword evidence="5" id="KW-0524">Neurogenesis</keyword>
<proteinExistence type="predicted"/>
<feature type="domain" description="BHLH" evidence="12">
    <location>
        <begin position="50"/>
        <end position="103"/>
    </location>
</feature>
<dbReference type="GeneID" id="112463375"/>
<keyword evidence="3" id="KW-0677">Repeat</keyword>
<accession>A0A6J1QXE6</accession>
<comment type="subcellular location">
    <subcellularLocation>
        <location evidence="1">Nucleus</location>
    </subcellularLocation>
</comment>
<dbReference type="AlphaFoldDB" id="A0A6J1QXE6"/>
<dbReference type="GO" id="GO:0046983">
    <property type="term" value="F:protein dimerization activity"/>
    <property type="evidence" value="ECO:0007669"/>
    <property type="project" value="InterPro"/>
</dbReference>
<feature type="compositionally biased region" description="Basic and acidic residues" evidence="10">
    <location>
        <begin position="628"/>
        <end position="638"/>
    </location>
</feature>
<dbReference type="GO" id="GO:0000981">
    <property type="term" value="F:DNA-binding transcription factor activity, RNA polymerase II-specific"/>
    <property type="evidence" value="ECO:0007669"/>
    <property type="project" value="TreeGrafter"/>
</dbReference>
<reference evidence="14" key="1">
    <citation type="submission" date="2025-08" db="UniProtKB">
        <authorList>
            <consortium name="RefSeq"/>
        </authorList>
    </citation>
    <scope>IDENTIFICATION</scope>
    <source>
        <tissue evidence="14">Whole body</tissue>
    </source>
</reference>
<name>A0A6J1QXE6_9HYME</name>
<feature type="region of interest" description="Disordered" evidence="10">
    <location>
        <begin position="1"/>
        <end position="42"/>
    </location>
</feature>
<evidence type="ECO:0000259" key="11">
    <source>
        <dbReference type="PROSITE" id="PS50112"/>
    </source>
</evidence>
<dbReference type="GO" id="GO:0005634">
    <property type="term" value="C:nucleus"/>
    <property type="evidence" value="ECO:0007669"/>
    <property type="project" value="UniProtKB-SubCell"/>
</dbReference>
<keyword evidence="13" id="KW-1185">Reference proteome</keyword>
<keyword evidence="8" id="KW-0804">Transcription</keyword>
<protein>
    <submittedName>
        <fullName evidence="14">Neuronal PAS domain-containing protein 3-like</fullName>
    </submittedName>
</protein>
<organism evidence="13 14">
    <name type="scientific">Temnothorax curvispinosus</name>
    <dbReference type="NCBI Taxonomy" id="300111"/>
    <lineage>
        <taxon>Eukaryota</taxon>
        <taxon>Metazoa</taxon>
        <taxon>Ecdysozoa</taxon>
        <taxon>Arthropoda</taxon>
        <taxon>Hexapoda</taxon>
        <taxon>Insecta</taxon>
        <taxon>Pterygota</taxon>
        <taxon>Neoptera</taxon>
        <taxon>Endopterygota</taxon>
        <taxon>Hymenoptera</taxon>
        <taxon>Apocrita</taxon>
        <taxon>Aculeata</taxon>
        <taxon>Formicoidea</taxon>
        <taxon>Formicidae</taxon>
        <taxon>Myrmicinae</taxon>
        <taxon>Temnothorax</taxon>
    </lineage>
</organism>
<evidence type="ECO:0000259" key="12">
    <source>
        <dbReference type="PROSITE" id="PS50888"/>
    </source>
</evidence>
<evidence type="ECO:0000313" key="14">
    <source>
        <dbReference type="RefSeq" id="XP_024885551.1"/>
    </source>
</evidence>
<evidence type="ECO:0000256" key="1">
    <source>
        <dbReference type="ARBA" id="ARBA00004123"/>
    </source>
</evidence>
<dbReference type="SMART" id="SM00353">
    <property type="entry name" value="HLH"/>
    <property type="match status" value="1"/>
</dbReference>
<dbReference type="Proteomes" id="UP000504618">
    <property type="component" value="Unplaced"/>
</dbReference>
<dbReference type="SMART" id="SM00086">
    <property type="entry name" value="PAC"/>
    <property type="match status" value="1"/>
</dbReference>
<evidence type="ECO:0000256" key="2">
    <source>
        <dbReference type="ARBA" id="ARBA00022473"/>
    </source>
</evidence>
<evidence type="ECO:0000256" key="4">
    <source>
        <dbReference type="ARBA" id="ARBA00022782"/>
    </source>
</evidence>
<evidence type="ECO:0000256" key="5">
    <source>
        <dbReference type="ARBA" id="ARBA00022902"/>
    </source>
</evidence>
<keyword evidence="9" id="KW-0539">Nucleus</keyword>
<feature type="compositionally biased region" description="Low complexity" evidence="10">
    <location>
        <begin position="1"/>
        <end position="13"/>
    </location>
</feature>
<feature type="region of interest" description="Disordered" evidence="10">
    <location>
        <begin position="609"/>
        <end position="638"/>
    </location>
</feature>
<dbReference type="GO" id="GO:0045165">
    <property type="term" value="P:cell fate commitment"/>
    <property type="evidence" value="ECO:0007669"/>
    <property type="project" value="UniProtKB-ARBA"/>
</dbReference>
<sequence length="638" mass="71581">MKHSSPLSDTLDLSSHHPHHHHYHHNNNNNNNNSNGIASSTTSGGLQEIVMKEKSKNAARSRRVKENQEFLELAKLLPLPAAITTQLDKASIIRLTTSYLKMRAVFPHGNEYAHLVNLAFICYNRVFLYYQIESIYRIMIVIHCSGYLKCIVEAPIGSEYEDGVGRCIRNVGLMAVGHSLPTSSITEIKLHHNMFMFRASLDLKLIFLDARVAQLTGYDPPDLIEKTLYHYVHTCDVLQLRHAHHVLLRKGQVTTRYYRFLTKTSGWVWMQSYVTIVHNSRSSRPHCIVSVNYVLTATESTGLILNCEQKSSCSSPGNPPSAPVSTIGDLDNHSPSPPSYRSRTKEPPDTDYADSSGYPNSEYMASSTNHNHYLSSSPYAPHSINGAAHEDSAYYSPDLFYQYNDLHQDPVNTLQHQQDTHQQHLLHHATSLTIQQHSPQNNQQKRQHPQQHLLHQSATSLTTLEQQQQQQHSPQSGQQKRPYSTSSSSCGSTDGLDVHLTNSLLPSGYHTSHHHHHMPPDSTSSTTLNEAGGVIMYPTCGFNNNESYNAAALQHHDGYQQNHPQVHHSNGNGTVKHPHHHHLEASSAGYTSVIVDSQQYSPSTVPQELHAHQTAPVSGGTPPLHHQPHYETHHQFVH</sequence>
<dbReference type="PANTHER" id="PTHR23043">
    <property type="entry name" value="HYPOXIA-INDUCIBLE FACTOR 1 ALPHA"/>
    <property type="match status" value="1"/>
</dbReference>
<dbReference type="SUPFAM" id="SSF47459">
    <property type="entry name" value="HLH, helix-loop-helix DNA-binding domain"/>
    <property type="match status" value="1"/>
</dbReference>
<dbReference type="InterPro" id="IPR001610">
    <property type="entry name" value="PAC"/>
</dbReference>
<feature type="compositionally biased region" description="Low complexity" evidence="10">
    <location>
        <begin position="462"/>
        <end position="493"/>
    </location>
</feature>
<evidence type="ECO:0000256" key="8">
    <source>
        <dbReference type="ARBA" id="ARBA00023163"/>
    </source>
</evidence>
<keyword evidence="4" id="KW-0221">Differentiation</keyword>
<dbReference type="OrthoDB" id="6021714at2759"/>
<dbReference type="RefSeq" id="XP_024885551.1">
    <property type="nucleotide sequence ID" value="XM_025029783.1"/>
</dbReference>
<dbReference type="SUPFAM" id="SSF55785">
    <property type="entry name" value="PYP-like sensor domain (PAS domain)"/>
    <property type="match status" value="1"/>
</dbReference>
<dbReference type="GO" id="GO:0007399">
    <property type="term" value="P:nervous system development"/>
    <property type="evidence" value="ECO:0007669"/>
    <property type="project" value="UniProtKB-KW"/>
</dbReference>
<evidence type="ECO:0000313" key="13">
    <source>
        <dbReference type="Proteomes" id="UP000504618"/>
    </source>
</evidence>
<dbReference type="Gene3D" id="3.30.450.20">
    <property type="entry name" value="PAS domain"/>
    <property type="match status" value="1"/>
</dbReference>
<keyword evidence="6" id="KW-0805">Transcription regulation</keyword>
<evidence type="ECO:0000256" key="3">
    <source>
        <dbReference type="ARBA" id="ARBA00022737"/>
    </source>
</evidence>
<dbReference type="CDD" id="cd00130">
    <property type="entry name" value="PAS"/>
    <property type="match status" value="1"/>
</dbReference>
<dbReference type="PROSITE" id="PS50888">
    <property type="entry name" value="BHLH"/>
    <property type="match status" value="1"/>
</dbReference>
<dbReference type="Gene3D" id="4.10.280.10">
    <property type="entry name" value="Helix-loop-helix DNA-binding domain"/>
    <property type="match status" value="1"/>
</dbReference>
<dbReference type="GO" id="GO:0045944">
    <property type="term" value="P:positive regulation of transcription by RNA polymerase II"/>
    <property type="evidence" value="ECO:0007669"/>
    <property type="project" value="UniProtKB-ARBA"/>
</dbReference>
<dbReference type="InterPro" id="IPR013655">
    <property type="entry name" value="PAS_fold_3"/>
</dbReference>
<keyword evidence="7" id="KW-0238">DNA-binding</keyword>
<gene>
    <name evidence="14" type="primary">LOC112463375</name>
</gene>
<dbReference type="SMART" id="SM00091">
    <property type="entry name" value="PAS"/>
    <property type="match status" value="1"/>
</dbReference>
<dbReference type="FunFam" id="4.10.280.10:FF:000007">
    <property type="entry name" value="single-minded homolog 1 isoform X1"/>
    <property type="match status" value="1"/>
</dbReference>
<evidence type="ECO:0000256" key="7">
    <source>
        <dbReference type="ARBA" id="ARBA00023125"/>
    </source>
</evidence>
<dbReference type="Pfam" id="PF23171">
    <property type="entry name" value="bHLH_HIF1A"/>
    <property type="match status" value="1"/>
</dbReference>
<dbReference type="FunFam" id="3.30.450.20:FF:000047">
    <property type="entry name" value="SIM bHLH transcription factor 2"/>
    <property type="match status" value="1"/>
</dbReference>
<dbReference type="InterPro" id="IPR036638">
    <property type="entry name" value="HLH_DNA-bd_sf"/>
</dbReference>
<feature type="region of interest" description="Disordered" evidence="10">
    <location>
        <begin position="462"/>
        <end position="529"/>
    </location>
</feature>
<dbReference type="CDD" id="cd11434">
    <property type="entry name" value="bHLH-PAS_SIM"/>
    <property type="match status" value="1"/>
</dbReference>
<feature type="domain" description="PAS" evidence="11">
    <location>
        <begin position="196"/>
        <end position="251"/>
    </location>
</feature>
<dbReference type="Pfam" id="PF08447">
    <property type="entry name" value="PAS_3"/>
    <property type="match status" value="1"/>
</dbReference>
<evidence type="ECO:0000256" key="9">
    <source>
        <dbReference type="ARBA" id="ARBA00023242"/>
    </source>
</evidence>
<keyword evidence="2" id="KW-0217">Developmental protein</keyword>
<dbReference type="PROSITE" id="PS50112">
    <property type="entry name" value="PAS"/>
    <property type="match status" value="1"/>
</dbReference>
<dbReference type="InterPro" id="IPR011598">
    <property type="entry name" value="bHLH_dom"/>
</dbReference>